<reference evidence="2 3" key="1">
    <citation type="journal article" date="2007" name="Photosyn. Res.">
        <title>Complete nucleotide sequence of the freshwater unicellular cyanobacterium Synechococcus elongatus PCC 6301 chromosome: gene content and organization.</title>
        <authorList>
            <person name="Sugita C."/>
            <person name="Ogata K."/>
            <person name="Shikata M."/>
            <person name="Jikuya H."/>
            <person name="Takano J."/>
            <person name="Furumichi M."/>
            <person name="Kanehisa M."/>
            <person name="Omata T."/>
            <person name="Sugiura M."/>
            <person name="Sugita M."/>
        </authorList>
    </citation>
    <scope>NUCLEOTIDE SEQUENCE [LARGE SCALE GENOMIC DNA]</scope>
    <source>
        <strain evidence="3">ATCC 27144 / PCC 6301 / SAUG 1402/1</strain>
    </source>
</reference>
<dbReference type="InterPro" id="IPR029068">
    <property type="entry name" value="Glyas_Bleomycin-R_OHBP_Dase"/>
</dbReference>
<protein>
    <recommendedName>
        <fullName evidence="1">VOC domain-containing protein</fullName>
    </recommendedName>
</protein>
<proteinExistence type="predicted"/>
<dbReference type="KEGG" id="syc:syc1566_d"/>
<dbReference type="SUPFAM" id="SSF54593">
    <property type="entry name" value="Glyoxalase/Bleomycin resistance protein/Dihydroxybiphenyl dioxygenase"/>
    <property type="match status" value="1"/>
</dbReference>
<evidence type="ECO:0000259" key="1">
    <source>
        <dbReference type="PROSITE" id="PS51819"/>
    </source>
</evidence>
<name>A0A0H3K3A3_SYNP6</name>
<dbReference type="InterPro" id="IPR037523">
    <property type="entry name" value="VOC_core"/>
</dbReference>
<dbReference type="eggNOG" id="COG0346">
    <property type="taxonomic scope" value="Bacteria"/>
</dbReference>
<dbReference type="Gene3D" id="3.10.180.10">
    <property type="entry name" value="2,3-Dihydroxybiphenyl 1,2-Dioxygenase, domain 1"/>
    <property type="match status" value="1"/>
</dbReference>
<dbReference type="Proteomes" id="UP000001175">
    <property type="component" value="Chromosome"/>
</dbReference>
<evidence type="ECO:0000313" key="2">
    <source>
        <dbReference type="EMBL" id="BAD79756.1"/>
    </source>
</evidence>
<accession>A0A0H3K3A3</accession>
<dbReference type="PROSITE" id="PS51819">
    <property type="entry name" value="VOC"/>
    <property type="match status" value="1"/>
</dbReference>
<dbReference type="RefSeq" id="WP_011243876.1">
    <property type="nucleotide sequence ID" value="NC_006576.1"/>
</dbReference>
<dbReference type="Pfam" id="PF00903">
    <property type="entry name" value="Glyoxalase"/>
    <property type="match status" value="1"/>
</dbReference>
<dbReference type="GeneID" id="72431437"/>
<evidence type="ECO:0000313" key="3">
    <source>
        <dbReference type="Proteomes" id="UP000001175"/>
    </source>
</evidence>
<feature type="domain" description="VOC" evidence="1">
    <location>
        <begin position="1"/>
        <end position="117"/>
    </location>
</feature>
<dbReference type="AlphaFoldDB" id="A0A0H3K3A3"/>
<organism evidence="2 3">
    <name type="scientific">Synechococcus sp. (strain ATCC 27144 / PCC 6301 / SAUG 1402/1)</name>
    <name type="common">Anacystis nidulans</name>
    <dbReference type="NCBI Taxonomy" id="269084"/>
    <lineage>
        <taxon>Bacteria</taxon>
        <taxon>Bacillati</taxon>
        <taxon>Cyanobacteriota</taxon>
        <taxon>Cyanophyceae</taxon>
        <taxon>Synechococcales</taxon>
        <taxon>Synechococcaceae</taxon>
        <taxon>Synechococcus</taxon>
    </lineage>
</organism>
<dbReference type="EMBL" id="AP008231">
    <property type="protein sequence ID" value="BAD79756.1"/>
    <property type="molecule type" value="Genomic_DNA"/>
</dbReference>
<gene>
    <name evidence="2" type="ordered locus">syc1566_d</name>
</gene>
<dbReference type="InterPro" id="IPR004360">
    <property type="entry name" value="Glyas_Fos-R_dOase_dom"/>
</dbReference>
<sequence>MLTLEMTLAVQNLAVMQAFYTALLGSGPGVVWGDRYAGFQIHGQRLGLFRPRAEERDRWRSAAGAWSLCLYVPDLEMACQTVLAAGGWIESAAIAETYGRECYAQDPEGNRLLLCQGEPPVTIPDPQPA</sequence>